<proteinExistence type="predicted"/>
<evidence type="ECO:0000256" key="2">
    <source>
        <dbReference type="ARBA" id="ARBA00022729"/>
    </source>
</evidence>
<feature type="signal peptide" evidence="3">
    <location>
        <begin position="1"/>
        <end position="26"/>
    </location>
</feature>
<comment type="subcellular location">
    <subcellularLocation>
        <location evidence="1">Cell envelope</location>
    </subcellularLocation>
</comment>
<dbReference type="EMBL" id="CP146256">
    <property type="protein sequence ID" value="XAH73870.1"/>
    <property type="molecule type" value="Genomic_DNA"/>
</dbReference>
<dbReference type="InterPro" id="IPR025997">
    <property type="entry name" value="SBP_2_dom"/>
</dbReference>
<feature type="chain" id="PRO_5046724690" evidence="3">
    <location>
        <begin position="27"/>
        <end position="350"/>
    </location>
</feature>
<name>A0ABZ3EVK7_9FIRM</name>
<organism evidence="5 6">
    <name type="scientific">Kineothrix sedimenti</name>
    <dbReference type="NCBI Taxonomy" id="3123317"/>
    <lineage>
        <taxon>Bacteria</taxon>
        <taxon>Bacillati</taxon>
        <taxon>Bacillota</taxon>
        <taxon>Clostridia</taxon>
        <taxon>Lachnospirales</taxon>
        <taxon>Lachnospiraceae</taxon>
        <taxon>Kineothrix</taxon>
    </lineage>
</organism>
<evidence type="ECO:0000313" key="6">
    <source>
        <dbReference type="Proteomes" id="UP001451571"/>
    </source>
</evidence>
<evidence type="ECO:0000259" key="4">
    <source>
        <dbReference type="Pfam" id="PF13407"/>
    </source>
</evidence>
<dbReference type="Proteomes" id="UP001451571">
    <property type="component" value="Chromosome"/>
</dbReference>
<dbReference type="RefSeq" id="WP_342757471.1">
    <property type="nucleotide sequence ID" value="NZ_CP146256.1"/>
</dbReference>
<dbReference type="SUPFAM" id="SSF53822">
    <property type="entry name" value="Periplasmic binding protein-like I"/>
    <property type="match status" value="1"/>
</dbReference>
<evidence type="ECO:0000256" key="3">
    <source>
        <dbReference type="SAM" id="SignalP"/>
    </source>
</evidence>
<dbReference type="InterPro" id="IPR050555">
    <property type="entry name" value="Bact_Solute-Bind_Prot2"/>
</dbReference>
<accession>A0ABZ3EVK7</accession>
<evidence type="ECO:0000313" key="5">
    <source>
        <dbReference type="EMBL" id="XAH73870.1"/>
    </source>
</evidence>
<keyword evidence="2 3" id="KW-0732">Signal</keyword>
<gene>
    <name evidence="5" type="ORF">V6984_20585</name>
</gene>
<dbReference type="InterPro" id="IPR028082">
    <property type="entry name" value="Peripla_BP_I"/>
</dbReference>
<dbReference type="PANTHER" id="PTHR30036:SF1">
    <property type="entry name" value="D-XYLOSE-BINDING PERIPLASMIC PROTEIN"/>
    <property type="match status" value="1"/>
</dbReference>
<dbReference type="PANTHER" id="PTHR30036">
    <property type="entry name" value="D-XYLOSE-BINDING PERIPLASMIC PROTEIN"/>
    <property type="match status" value="1"/>
</dbReference>
<sequence>MKKGRRLTVIFCLLSALLAGCGNTQAENTGKVETGQDKIQIGMCFDSFVIERWQRDRDVFVSTAKEYGAEVNVQNANGEVEEQIKQIEYFINKQMDVIVIISIDGSRLKDVVQKAKVQGIKIICYDRIIKDADADLYISFDNEAVGTMMAEALVDSGLKTDEVIMLQGPVTDNNVELVRNGFMKVMNQYNIDVIGGINADGWKPEIAGNYIYENSSMVNKAGGIMCGNDSLATSVVHALAEKRLAGKIAVVGQDAELEACQRIVEGTQVMTVYKPVEKLAQAAAEYAIILANGGDLGSDVKKINDGTYDIPYVVLEPISVNIDNINEVIINSGFHLKEDVYLNVPDKMPN</sequence>
<dbReference type="Pfam" id="PF13407">
    <property type="entry name" value="Peripla_BP_4"/>
    <property type="match status" value="1"/>
</dbReference>
<protein>
    <submittedName>
        <fullName evidence="5">Substrate-binding domain-containing protein</fullName>
    </submittedName>
</protein>
<reference evidence="5 6" key="1">
    <citation type="submission" date="2024-02" db="EMBL/GenBank/DDBJ databases">
        <title>Bacterial strain from lacustrine sediment.</title>
        <authorList>
            <person name="Petit C."/>
            <person name="Fadhlaoui K."/>
        </authorList>
    </citation>
    <scope>NUCLEOTIDE SEQUENCE [LARGE SCALE GENOMIC DNA]</scope>
    <source>
        <strain evidence="5 6">IPX-CK</strain>
    </source>
</reference>
<dbReference type="PROSITE" id="PS51257">
    <property type="entry name" value="PROKAR_LIPOPROTEIN"/>
    <property type="match status" value="1"/>
</dbReference>
<dbReference type="Gene3D" id="3.40.50.2300">
    <property type="match status" value="2"/>
</dbReference>
<feature type="domain" description="Periplasmic binding protein" evidence="4">
    <location>
        <begin position="41"/>
        <end position="293"/>
    </location>
</feature>
<keyword evidence="6" id="KW-1185">Reference proteome</keyword>
<evidence type="ECO:0000256" key="1">
    <source>
        <dbReference type="ARBA" id="ARBA00004196"/>
    </source>
</evidence>